<proteinExistence type="predicted"/>
<keyword evidence="3" id="KW-1185">Reference proteome</keyword>
<reference evidence="2 3" key="1">
    <citation type="submission" date="2024-05" db="EMBL/GenBank/DDBJ databases">
        <title>Culex pipiens pipiens assembly and annotation.</title>
        <authorList>
            <person name="Alout H."/>
            <person name="Durand T."/>
        </authorList>
    </citation>
    <scope>NUCLEOTIDE SEQUENCE [LARGE SCALE GENOMIC DNA]</scope>
    <source>
        <strain evidence="2">HA-2024</strain>
        <tissue evidence="2">Whole body</tissue>
    </source>
</reference>
<dbReference type="AlphaFoldDB" id="A0ABD1DVI8"/>
<gene>
    <name evidence="2" type="ORF">pipiens_019351</name>
</gene>
<dbReference type="EMBL" id="JBEHCU010001545">
    <property type="protein sequence ID" value="KAL1403468.1"/>
    <property type="molecule type" value="Genomic_DNA"/>
</dbReference>
<evidence type="ECO:0000256" key="1">
    <source>
        <dbReference type="SAM" id="MobiDB-lite"/>
    </source>
</evidence>
<dbReference type="Proteomes" id="UP001562425">
    <property type="component" value="Unassembled WGS sequence"/>
</dbReference>
<organism evidence="2 3">
    <name type="scientific">Culex pipiens pipiens</name>
    <name type="common">Northern house mosquito</name>
    <dbReference type="NCBI Taxonomy" id="38569"/>
    <lineage>
        <taxon>Eukaryota</taxon>
        <taxon>Metazoa</taxon>
        <taxon>Ecdysozoa</taxon>
        <taxon>Arthropoda</taxon>
        <taxon>Hexapoda</taxon>
        <taxon>Insecta</taxon>
        <taxon>Pterygota</taxon>
        <taxon>Neoptera</taxon>
        <taxon>Endopterygota</taxon>
        <taxon>Diptera</taxon>
        <taxon>Nematocera</taxon>
        <taxon>Culicoidea</taxon>
        <taxon>Culicidae</taxon>
        <taxon>Culicinae</taxon>
        <taxon>Culicini</taxon>
        <taxon>Culex</taxon>
        <taxon>Culex</taxon>
    </lineage>
</organism>
<evidence type="ECO:0000313" key="2">
    <source>
        <dbReference type="EMBL" id="KAL1403468.1"/>
    </source>
</evidence>
<protein>
    <submittedName>
        <fullName evidence="2">Uncharacterized protein</fullName>
    </submittedName>
</protein>
<feature type="region of interest" description="Disordered" evidence="1">
    <location>
        <begin position="91"/>
        <end position="141"/>
    </location>
</feature>
<sequence length="141" mass="15155">MLSGETVCHDSSSQIANLYDADPRTLFPQPASIFNRGSFKSAEPEQRESIFPLTSSSGSVCQGALIRTKMSRVQGLPRLDRLLRGRQAGGRQRLGRVRVDRGALSSSSASSSFNGAGPPPVPVKPDHLEGRRVAVNIEGPR</sequence>
<accession>A0ABD1DVI8</accession>
<comment type="caution">
    <text evidence="2">The sequence shown here is derived from an EMBL/GenBank/DDBJ whole genome shotgun (WGS) entry which is preliminary data.</text>
</comment>
<evidence type="ECO:0000313" key="3">
    <source>
        <dbReference type="Proteomes" id="UP001562425"/>
    </source>
</evidence>
<name>A0ABD1DVI8_CULPP</name>